<dbReference type="FunFam" id="3.40.50.300:FF:001352">
    <property type="entry name" value="DNA repair helicase"/>
    <property type="match status" value="1"/>
</dbReference>
<dbReference type="SMART" id="SM00488">
    <property type="entry name" value="DEXDc2"/>
    <property type="match status" value="1"/>
</dbReference>
<dbReference type="OMA" id="NCATIVA"/>
<keyword evidence="6" id="KW-0378">Hydrolase</keyword>
<evidence type="ECO:0000256" key="15">
    <source>
        <dbReference type="SAM" id="MobiDB-lite"/>
    </source>
</evidence>
<dbReference type="PANTHER" id="PTHR11472">
    <property type="entry name" value="DNA REPAIR DEAD HELICASE RAD3/XP-D SUBFAMILY MEMBER"/>
    <property type="match status" value="1"/>
</dbReference>
<keyword evidence="11" id="KW-0238">DNA-binding</keyword>
<feature type="domain" description="Helicase ATP-binding" evidence="16">
    <location>
        <begin position="7"/>
        <end position="286"/>
    </location>
</feature>
<dbReference type="PANTHER" id="PTHR11472:SF34">
    <property type="entry name" value="REGULATOR OF TELOMERE ELONGATION HELICASE 1"/>
    <property type="match status" value="1"/>
</dbReference>
<dbReference type="GO" id="GO:0070182">
    <property type="term" value="F:DNA polymerase binding"/>
    <property type="evidence" value="ECO:0007669"/>
    <property type="project" value="TreeGrafter"/>
</dbReference>
<dbReference type="CDD" id="cd18788">
    <property type="entry name" value="SF2_C_XPD"/>
    <property type="match status" value="1"/>
</dbReference>
<keyword evidence="5" id="KW-0227">DNA damage</keyword>
<dbReference type="GO" id="GO:0005524">
    <property type="term" value="F:ATP binding"/>
    <property type="evidence" value="ECO:0007669"/>
    <property type="project" value="UniProtKB-KW"/>
</dbReference>
<evidence type="ECO:0000256" key="9">
    <source>
        <dbReference type="ARBA" id="ARBA00023004"/>
    </source>
</evidence>
<dbReference type="InterPro" id="IPR014013">
    <property type="entry name" value="Helic_SF1/SF2_ATP-bd_DinG/Rad3"/>
</dbReference>
<organism evidence="17 18">
    <name type="scientific">Haemonchus contortus</name>
    <name type="common">Barber pole worm</name>
    <dbReference type="NCBI Taxonomy" id="6289"/>
    <lineage>
        <taxon>Eukaryota</taxon>
        <taxon>Metazoa</taxon>
        <taxon>Ecdysozoa</taxon>
        <taxon>Nematoda</taxon>
        <taxon>Chromadorea</taxon>
        <taxon>Rhabditida</taxon>
        <taxon>Rhabditina</taxon>
        <taxon>Rhabditomorpha</taxon>
        <taxon>Strongyloidea</taxon>
        <taxon>Trichostrongylidae</taxon>
        <taxon>Haemonchus</taxon>
    </lineage>
</organism>
<proteinExistence type="predicted"/>
<dbReference type="GO" id="GO:0005634">
    <property type="term" value="C:nucleus"/>
    <property type="evidence" value="ECO:0007669"/>
    <property type="project" value="UniProtKB-SubCell"/>
</dbReference>
<dbReference type="GO" id="GO:0090657">
    <property type="term" value="P:telomeric loop disassembly"/>
    <property type="evidence" value="ECO:0007669"/>
    <property type="project" value="TreeGrafter"/>
</dbReference>
<dbReference type="InterPro" id="IPR013020">
    <property type="entry name" value="Rad3/Chl1-like"/>
</dbReference>
<name>A0A7I4Z2Y5_HAECO</name>
<dbReference type="OrthoDB" id="19182at2759"/>
<dbReference type="GO" id="GO:0010569">
    <property type="term" value="P:regulation of double-strand break repair via homologous recombination"/>
    <property type="evidence" value="ECO:0007669"/>
    <property type="project" value="TreeGrafter"/>
</dbReference>
<evidence type="ECO:0000313" key="17">
    <source>
        <dbReference type="Proteomes" id="UP000025227"/>
    </source>
</evidence>
<reference evidence="18" key="1">
    <citation type="submission" date="2020-12" db="UniProtKB">
        <authorList>
            <consortium name="WormBaseParasite"/>
        </authorList>
    </citation>
    <scope>IDENTIFICATION</scope>
    <source>
        <strain evidence="18">MHco3</strain>
    </source>
</reference>
<keyword evidence="3" id="KW-0479">Metal-binding</keyword>
<keyword evidence="4" id="KW-0547">Nucleotide-binding</keyword>
<dbReference type="InterPro" id="IPR027417">
    <property type="entry name" value="P-loop_NTPase"/>
</dbReference>
<evidence type="ECO:0000256" key="6">
    <source>
        <dbReference type="ARBA" id="ARBA00022801"/>
    </source>
</evidence>
<dbReference type="WBParaSite" id="HCON_00165770-00001">
    <property type="protein sequence ID" value="HCON_00165770-00001"/>
    <property type="gene ID" value="HCON_00165770"/>
</dbReference>
<evidence type="ECO:0000256" key="5">
    <source>
        <dbReference type="ARBA" id="ARBA00022763"/>
    </source>
</evidence>
<evidence type="ECO:0000313" key="18">
    <source>
        <dbReference type="WBParaSite" id="HCON_00165770-00001"/>
    </source>
</evidence>
<dbReference type="Pfam" id="PF23109">
    <property type="entry name" value="ARCH_RTEL1"/>
    <property type="match status" value="1"/>
</dbReference>
<dbReference type="GO" id="GO:0046872">
    <property type="term" value="F:metal ion binding"/>
    <property type="evidence" value="ECO:0007669"/>
    <property type="project" value="UniProtKB-KW"/>
</dbReference>
<keyword evidence="7" id="KW-0347">Helicase</keyword>
<evidence type="ECO:0000256" key="2">
    <source>
        <dbReference type="ARBA" id="ARBA00022485"/>
    </source>
</evidence>
<dbReference type="AlphaFoldDB" id="A0A7I4Z2Y5"/>
<evidence type="ECO:0000256" key="11">
    <source>
        <dbReference type="ARBA" id="ARBA00023125"/>
    </source>
</evidence>
<comment type="subcellular location">
    <subcellularLocation>
        <location evidence="1">Nucleus</location>
    </subcellularLocation>
</comment>
<evidence type="ECO:0000256" key="3">
    <source>
        <dbReference type="ARBA" id="ARBA00022723"/>
    </source>
</evidence>
<protein>
    <submittedName>
        <fullName evidence="18">Helicase ATP-binding domain-containing protein</fullName>
    </submittedName>
</protein>
<keyword evidence="9" id="KW-0408">Iron</keyword>
<keyword evidence="8" id="KW-0067">ATP-binding</keyword>
<dbReference type="GO" id="GO:0016818">
    <property type="term" value="F:hydrolase activity, acting on acid anhydrides, in phosphorus-containing anhydrides"/>
    <property type="evidence" value="ECO:0007669"/>
    <property type="project" value="InterPro"/>
</dbReference>
<dbReference type="InterPro" id="IPR045028">
    <property type="entry name" value="DinG/Rad3-like"/>
</dbReference>
<evidence type="ECO:0000256" key="12">
    <source>
        <dbReference type="ARBA" id="ARBA00023204"/>
    </source>
</evidence>
<dbReference type="GO" id="GO:0003678">
    <property type="term" value="F:DNA helicase activity"/>
    <property type="evidence" value="ECO:0007669"/>
    <property type="project" value="InterPro"/>
</dbReference>
<evidence type="ECO:0000256" key="4">
    <source>
        <dbReference type="ARBA" id="ARBA00022741"/>
    </source>
</evidence>
<dbReference type="Gene3D" id="3.40.50.300">
    <property type="entry name" value="P-loop containing nucleotide triphosphate hydrolases"/>
    <property type="match status" value="2"/>
</dbReference>
<keyword evidence="2" id="KW-0004">4Fe-4S</keyword>
<sequence>MVTVDVRGVQVMFPFPPYECQLAYMEKVIEAIDMKFDAALESPTGTGKTLSLLCSTLGWLQKQKMMFQMSFEDATRIASGSAPTLSSFLPRIYYCSRTHSQLSQVVRELNRTMYKDIRTTVLGSRDQLCIHEKVTKERDSRVKTAMCRSMVSRRTCHYYNNWDKTPRDMLDNLFTESGNVPDIEDMVTIGEKHRICPFFRCRQMQETSELILLPYNYIIDPQLRKIHKIDLNGSIIIFDEAHNLESICEEVVSVEISSVNISLAITELKEAIQCLQQETEELRNELDNSSQAFGGGTAESEKLKGPPFQVGDAAVLLSMLFELEVKVEATFNDKSGRNLEGFSGKVFPGDRLLETFEGAGFSYDKADAVSKLLSDITDYLQRETDVKPASAERGKNLELLRSFISVVYLSLSKEAALAITKEKVNAGALKTENITIDPKRVGRHFKLYIVKEDETADKPACTVMKFWCFSSSIAMRALKMNGVRSVIVTSGTLSPLANFTRNIGLDFGSTLENKHAAKGDQVIAGLIGRSPCTECVMNGSFAKRNDKQYAVGIAESILSLASSVPQGILVFFASYSLMNNLISKFKQLPCKVGLAKTFWDSMVEEKVVVVEPKQKNLLGKVRSEFTQGVRSGRGAMFFAVCRGKVSEGIDFSDADSRAVCVVGIPYPPMMDVRICLKRLYINEMAAEDKTAQSADEWYVTEGYRAVNQAVGRVIRHVNDFGVVALLDERFANVKKDYFPAWIRSSVKVFDKGSEFIAATQKFFSDRKLEVKKSSIPLMRLDDKLGNLNSGTLPRKRSNIVLSAEVTHECVMDYGLYSGKPPCKTNKDENLRVPDKSSLLSICTAEESSKSVKSVPSVETFDASLESEPPSTSQAIPPPIRKKLKLTRGGAIGKERTSAALETQISSDIPLSPELRHAMVIDAKQYFDLVTSINKHKQVAAFVKQFATKTRAITEVVKGLEELLLPRYPEAFLGASCLFDKKEDKQLFLQRYLELRQKSGC</sequence>
<dbReference type="CDD" id="cd17970">
    <property type="entry name" value="DEAHc_FancJ"/>
    <property type="match status" value="1"/>
</dbReference>
<dbReference type="GO" id="GO:0045910">
    <property type="term" value="P:negative regulation of DNA recombination"/>
    <property type="evidence" value="ECO:0007669"/>
    <property type="project" value="TreeGrafter"/>
</dbReference>
<dbReference type="NCBIfam" id="TIGR00604">
    <property type="entry name" value="rad3"/>
    <property type="match status" value="1"/>
</dbReference>
<evidence type="ECO:0000256" key="13">
    <source>
        <dbReference type="ARBA" id="ARBA00023235"/>
    </source>
</evidence>
<keyword evidence="10" id="KW-0411">Iron-sulfur</keyword>
<dbReference type="SUPFAM" id="SSF52540">
    <property type="entry name" value="P-loop containing nucleoside triphosphate hydrolases"/>
    <property type="match status" value="1"/>
</dbReference>
<keyword evidence="14" id="KW-0539">Nucleus</keyword>
<dbReference type="InterPro" id="IPR057498">
    <property type="entry name" value="Rtel1_ARCH"/>
</dbReference>
<dbReference type="GO" id="GO:1904430">
    <property type="term" value="P:negative regulation of t-circle formation"/>
    <property type="evidence" value="ECO:0007669"/>
    <property type="project" value="TreeGrafter"/>
</dbReference>
<evidence type="ECO:0000256" key="8">
    <source>
        <dbReference type="ARBA" id="ARBA00022840"/>
    </source>
</evidence>
<dbReference type="PROSITE" id="PS51193">
    <property type="entry name" value="HELICASE_ATP_BIND_2"/>
    <property type="match status" value="1"/>
</dbReference>
<evidence type="ECO:0000256" key="1">
    <source>
        <dbReference type="ARBA" id="ARBA00004123"/>
    </source>
</evidence>
<dbReference type="Proteomes" id="UP000025227">
    <property type="component" value="Unplaced"/>
</dbReference>
<dbReference type="Pfam" id="PF13307">
    <property type="entry name" value="Helicase_C_2"/>
    <property type="match status" value="1"/>
</dbReference>
<dbReference type="Pfam" id="PF06733">
    <property type="entry name" value="DEAD_2"/>
    <property type="match status" value="1"/>
</dbReference>
<dbReference type="GO" id="GO:0003677">
    <property type="term" value="F:DNA binding"/>
    <property type="evidence" value="ECO:0007669"/>
    <property type="project" value="UniProtKB-KW"/>
</dbReference>
<evidence type="ECO:0000259" key="16">
    <source>
        <dbReference type="PROSITE" id="PS51193"/>
    </source>
</evidence>
<dbReference type="GO" id="GO:0051539">
    <property type="term" value="F:4 iron, 4 sulfur cluster binding"/>
    <property type="evidence" value="ECO:0007669"/>
    <property type="project" value="UniProtKB-KW"/>
</dbReference>
<dbReference type="InterPro" id="IPR010614">
    <property type="entry name" value="RAD3-like_helicase_DEAD"/>
</dbReference>
<dbReference type="InterPro" id="IPR006555">
    <property type="entry name" value="ATP-dep_Helicase_C"/>
</dbReference>
<feature type="region of interest" description="Disordered" evidence="15">
    <location>
        <begin position="285"/>
        <end position="305"/>
    </location>
</feature>
<evidence type="ECO:0000256" key="10">
    <source>
        <dbReference type="ARBA" id="ARBA00023014"/>
    </source>
</evidence>
<keyword evidence="17" id="KW-1185">Reference proteome</keyword>
<dbReference type="InterPro" id="IPR006554">
    <property type="entry name" value="Helicase-like_DEXD_c2"/>
</dbReference>
<dbReference type="SMART" id="SM00491">
    <property type="entry name" value="HELICc2"/>
    <property type="match status" value="1"/>
</dbReference>
<dbReference type="GO" id="GO:0006281">
    <property type="term" value="P:DNA repair"/>
    <property type="evidence" value="ECO:0007669"/>
    <property type="project" value="UniProtKB-KW"/>
</dbReference>
<accession>A0A7I4Z2Y5</accession>
<evidence type="ECO:0000256" key="7">
    <source>
        <dbReference type="ARBA" id="ARBA00022806"/>
    </source>
</evidence>
<keyword evidence="12" id="KW-0234">DNA repair</keyword>
<keyword evidence="13" id="KW-0413">Isomerase</keyword>
<evidence type="ECO:0000256" key="14">
    <source>
        <dbReference type="ARBA" id="ARBA00023242"/>
    </source>
</evidence>